<reference evidence="3 4" key="1">
    <citation type="submission" date="2019-03" db="EMBL/GenBank/DDBJ databases">
        <title>Metabolic reconstructions from genomes of highly enriched 'Candidatus Accumulibacter' and 'Candidatus Competibacter' bioreactor populations.</title>
        <authorList>
            <person name="Annavajhala M.K."/>
            <person name="Welles L."/>
            <person name="Abbas B."/>
            <person name="Sorokin D."/>
            <person name="Park H."/>
            <person name="Van Loosdrecht M."/>
            <person name="Chandran K."/>
        </authorList>
    </citation>
    <scope>NUCLEOTIDE SEQUENCE [LARGE SCALE GENOMIC DNA]</scope>
    <source>
        <strain evidence="3 4">SBR_G</strain>
    </source>
</reference>
<dbReference type="Gene3D" id="3.40.50.150">
    <property type="entry name" value="Vaccinia Virus protein VP39"/>
    <property type="match status" value="1"/>
</dbReference>
<dbReference type="SUPFAM" id="SSF53335">
    <property type="entry name" value="S-adenosyl-L-methionine-dependent methyltransferases"/>
    <property type="match status" value="1"/>
</dbReference>
<dbReference type="Pfam" id="PF13872">
    <property type="entry name" value="AAA_34"/>
    <property type="match status" value="1"/>
</dbReference>
<dbReference type="InterPro" id="IPR039187">
    <property type="entry name" value="SNO_AAA"/>
</dbReference>
<gene>
    <name evidence="3" type="ORF">E4P82_20480</name>
</gene>
<evidence type="ECO:0000313" key="4">
    <source>
        <dbReference type="Proteomes" id="UP000760480"/>
    </source>
</evidence>
<feature type="domain" description="Strawberry notch AAA" evidence="2">
    <location>
        <begin position="629"/>
        <end position="824"/>
    </location>
</feature>
<evidence type="ECO:0000259" key="2">
    <source>
        <dbReference type="Pfam" id="PF13872"/>
    </source>
</evidence>
<feature type="domain" description="Strawberry notch helicase C" evidence="1">
    <location>
        <begin position="1106"/>
        <end position="1330"/>
    </location>
</feature>
<dbReference type="RefSeq" id="WP_169250641.1">
    <property type="nucleotide sequence ID" value="NZ_SPMZ01000094.1"/>
</dbReference>
<organism evidence="3 4">
    <name type="scientific">Candidatus Competibacter phosphatis</name>
    <dbReference type="NCBI Taxonomy" id="221280"/>
    <lineage>
        <taxon>Bacteria</taxon>
        <taxon>Pseudomonadati</taxon>
        <taxon>Pseudomonadota</taxon>
        <taxon>Gammaproteobacteria</taxon>
        <taxon>Candidatus Competibacteraceae</taxon>
        <taxon>Candidatus Competibacter</taxon>
    </lineage>
</organism>
<evidence type="ECO:0000259" key="1">
    <source>
        <dbReference type="Pfam" id="PF13871"/>
    </source>
</evidence>
<keyword evidence="4" id="KW-1185">Reference proteome</keyword>
<sequence length="1403" mass="153848">MSEPTATVRWIDLSPHGLTLHAVRLPSGRAVLVAAGHTADHGAALAALGFRRTRQGHVVHPEPTLKFGDVRRHFPQATVREMPRDRVVRVVPTVVPPTPSLAPTIAPTITPTTEAIPVADAARATADHRVHNATWLGLNRRGQSVHEDGAENRYLVGDPEGDFGPLTDVDYLRLTTDDDLPDLVSGLLWRALQEEKLGAEDLAQLGRALAVPAGQDTPTPHALQEALEAASVAYFRAHHARLDAQGGASVPTAAFHAARRLAGHLPPVATRSGDTLALAQFSTPLPLAVAARALLGPVGAGRSVLEPTAGHGALLLGLPAEARITAVEIDPDRARRLERLLGGTGSVITGDILRQAAPTAPYDYVLANPPFGGLGRFGTGDRPQRRVAFEQVSFSTRRLDHWILLETLKQRHPQGRAVYLIGADHPRQHDLETPAGGSRYLLNLLADHYHVEAVIGLHGHLYGTQGAHYPLRLIVIGERGTGFPAVPETTPVARDWDELWTLVDTLAPRIGPSVLERAAPLTWTTDATTGAMATGETPSMPDTSDAMPSIEDELDAVVVYQERYVARSGVGAASTMIPANMATAVSRALDRVEARQGCDVDTFVGRELGMSAAERAAHFAPEQIDALALAFDAHDRGRGFIEADETGIGKGRVLAGVCLRAWRQGRPVIFLTEKPNLFSDFYRDLSQIGVQRDIVPLIVNADIPIKDTERGTVWRAASRAADLRRAASRAADLRRAMTADTLPPGVNLVLATYSQLGQRGSLKVDWLCRIAETHGAQLLVDESHNASGDSNTAANVKRLLEASGRPPIFSSATYAKRPDNLSVYASVLPDLFRQDDLGFLLRQGGAPLQEAFSQMLAEDGVLIRREHDLSHITFRTEPDTARANRHRELANRLASILEKMAWLGGDIEAFISEENRRLNERLDGGDANGQRRGHRAGLQTMNFGSRLYQLNRLFLLALKVDHAIEFGAREIEAGRKPVFVVENTLETLLKEIVTHRFDDDLTMDEGTTDEKAVDTRRATVPATRDPLADLTIPAMTFRDALWRVLDRMLEYTERDGYGNTTRRRIDDPALLDLVQGIEKDIAAFPDLSLSPLDEVRLALQARGYRIGELSGRSFQVEWVEQEDARALRVRPRPAENRVDTVFRFNTDVHQGLIVTRSGSTGLSAHARDDVPGWSPAPRSMFELQIPQNVAERIQFWGRINRRGQCAAPTVVTPSTGLPGEMRLIAMQNTKLRQLSANTTSNQDNAALAKHIPDWLNPLGNQIARRWVTQNPFQAARLSAEIGETHDATPGWYINRITSRILLLPVAEQDSVLEELAGLYRARFDELKNQGIHPLRTAEFDWKAREVARDRFEQTPAGAGETDSPFHAPIDFITVDYEEARRPLRAAAVRDACAHHAAHWQPAP</sequence>
<dbReference type="Gene3D" id="3.40.50.300">
    <property type="entry name" value="P-loop containing nucleotide triphosphate hydrolases"/>
    <property type="match status" value="1"/>
</dbReference>
<dbReference type="InterPro" id="IPR029063">
    <property type="entry name" value="SAM-dependent_MTases_sf"/>
</dbReference>
<accession>A0ABX1TRN2</accession>
<dbReference type="SUPFAM" id="SSF52540">
    <property type="entry name" value="P-loop containing nucleoside triphosphate hydrolases"/>
    <property type="match status" value="2"/>
</dbReference>
<dbReference type="EMBL" id="SPMZ01000094">
    <property type="protein sequence ID" value="NMQ21369.1"/>
    <property type="molecule type" value="Genomic_DNA"/>
</dbReference>
<comment type="caution">
    <text evidence="3">The sequence shown here is derived from an EMBL/GenBank/DDBJ whole genome shotgun (WGS) entry which is preliminary data.</text>
</comment>
<evidence type="ECO:0000313" key="3">
    <source>
        <dbReference type="EMBL" id="NMQ21369.1"/>
    </source>
</evidence>
<proteinExistence type="predicted"/>
<feature type="non-terminal residue" evidence="3">
    <location>
        <position position="1403"/>
    </location>
</feature>
<name>A0ABX1TRN2_9GAMM</name>
<dbReference type="Pfam" id="PF13871">
    <property type="entry name" value="Helicase_C_4"/>
    <property type="match status" value="1"/>
</dbReference>
<dbReference type="CDD" id="cd02440">
    <property type="entry name" value="AdoMet_MTases"/>
    <property type="match status" value="1"/>
</dbReference>
<evidence type="ECO:0008006" key="5">
    <source>
        <dbReference type="Google" id="ProtNLM"/>
    </source>
</evidence>
<dbReference type="InterPro" id="IPR026937">
    <property type="entry name" value="SBNO_Helicase_C_dom"/>
</dbReference>
<protein>
    <recommendedName>
        <fullName evidence="5">Helicase ATP-binding domain-containing protein</fullName>
    </recommendedName>
</protein>
<dbReference type="Proteomes" id="UP000760480">
    <property type="component" value="Unassembled WGS sequence"/>
</dbReference>
<dbReference type="InterPro" id="IPR027417">
    <property type="entry name" value="P-loop_NTPase"/>
</dbReference>